<feature type="transmembrane region" description="Helical" evidence="8">
    <location>
        <begin position="21"/>
        <end position="45"/>
    </location>
</feature>
<evidence type="ECO:0000256" key="5">
    <source>
        <dbReference type="ARBA" id="ARBA00022692"/>
    </source>
</evidence>
<feature type="transmembrane region" description="Helical" evidence="8">
    <location>
        <begin position="212"/>
        <end position="235"/>
    </location>
</feature>
<name>A0ABT0LD01_9GAMM</name>
<evidence type="ECO:0000313" key="9">
    <source>
        <dbReference type="EMBL" id="MCL1125582.1"/>
    </source>
</evidence>
<evidence type="ECO:0000256" key="8">
    <source>
        <dbReference type="SAM" id="Phobius"/>
    </source>
</evidence>
<organism evidence="9 10">
    <name type="scientific">Shewanella surugensis</name>
    <dbReference type="NCBI Taxonomy" id="212020"/>
    <lineage>
        <taxon>Bacteria</taxon>
        <taxon>Pseudomonadati</taxon>
        <taxon>Pseudomonadota</taxon>
        <taxon>Gammaproteobacteria</taxon>
        <taxon>Alteromonadales</taxon>
        <taxon>Shewanellaceae</taxon>
        <taxon>Shewanella</taxon>
    </lineage>
</organism>
<dbReference type="PANTHER" id="PTHR34979">
    <property type="entry name" value="INNER MEMBRANE PROTEIN YGAZ"/>
    <property type="match status" value="1"/>
</dbReference>
<dbReference type="Proteomes" id="UP001203423">
    <property type="component" value="Unassembled WGS sequence"/>
</dbReference>
<comment type="subcellular location">
    <subcellularLocation>
        <location evidence="1">Cell membrane</location>
        <topology evidence="1">Multi-pass membrane protein</topology>
    </subcellularLocation>
</comment>
<dbReference type="Pfam" id="PF03591">
    <property type="entry name" value="AzlC"/>
    <property type="match status" value="1"/>
</dbReference>
<protein>
    <submittedName>
        <fullName evidence="9">AzlC family ABC transporter permease</fullName>
    </submittedName>
</protein>
<sequence length="243" mass="26268">MTILFKKTSPLYQSRTRAMLKGAWVIAPLSIAVIPWGMLAGSLAIDAGLSPLETQFMSLTIFAGAAQLAAIGMLKAGVGLGSILLSTLLITSRHLLYAMALRKNISPLRLRWRLGLGFLLTDELFAIASLKQETETLFEPWYLLGAGLSFYLCWNASTLLGILAVNALPEFDQWGLDFAIVATFIAIIIPMIKNRSSLVCVFTVAVSAVICQLYQVQAGLLISTLLGMIVGVLYAKLTQEAVA</sequence>
<evidence type="ECO:0000256" key="2">
    <source>
        <dbReference type="ARBA" id="ARBA00010735"/>
    </source>
</evidence>
<comment type="caution">
    <text evidence="9">The sequence shown here is derived from an EMBL/GenBank/DDBJ whole genome shotgun (WGS) entry which is preliminary data.</text>
</comment>
<proteinExistence type="inferred from homology"/>
<dbReference type="RefSeq" id="WP_248940892.1">
    <property type="nucleotide sequence ID" value="NZ_JAKIKS010000053.1"/>
</dbReference>
<keyword evidence="5 8" id="KW-0812">Transmembrane</keyword>
<keyword evidence="7 8" id="KW-0472">Membrane</keyword>
<feature type="transmembrane region" description="Helical" evidence="8">
    <location>
        <begin position="65"/>
        <end position="91"/>
    </location>
</feature>
<keyword evidence="4" id="KW-1003">Cell membrane</keyword>
<feature type="transmembrane region" description="Helical" evidence="8">
    <location>
        <begin position="174"/>
        <end position="192"/>
    </location>
</feature>
<accession>A0ABT0LD01</accession>
<reference evidence="9 10" key="1">
    <citation type="submission" date="2022-01" db="EMBL/GenBank/DDBJ databases">
        <title>Whole genome-based taxonomy of the Shewanellaceae.</title>
        <authorList>
            <person name="Martin-Rodriguez A.J."/>
        </authorList>
    </citation>
    <scope>NUCLEOTIDE SEQUENCE [LARGE SCALE GENOMIC DNA]</scope>
    <source>
        <strain evidence="9 10">DSM 17177</strain>
    </source>
</reference>
<evidence type="ECO:0000256" key="7">
    <source>
        <dbReference type="ARBA" id="ARBA00023136"/>
    </source>
</evidence>
<gene>
    <name evidence="9" type="ORF">L2764_14130</name>
</gene>
<keyword evidence="10" id="KW-1185">Reference proteome</keyword>
<dbReference type="InterPro" id="IPR011606">
    <property type="entry name" value="Brnchd-chn_aa_trnsp_permease"/>
</dbReference>
<keyword evidence="6 8" id="KW-1133">Transmembrane helix</keyword>
<keyword evidence="3" id="KW-0813">Transport</keyword>
<evidence type="ECO:0000256" key="1">
    <source>
        <dbReference type="ARBA" id="ARBA00004651"/>
    </source>
</evidence>
<evidence type="ECO:0000256" key="6">
    <source>
        <dbReference type="ARBA" id="ARBA00022989"/>
    </source>
</evidence>
<evidence type="ECO:0000256" key="3">
    <source>
        <dbReference type="ARBA" id="ARBA00022448"/>
    </source>
</evidence>
<evidence type="ECO:0000313" key="10">
    <source>
        <dbReference type="Proteomes" id="UP001203423"/>
    </source>
</evidence>
<feature type="transmembrane region" description="Helical" evidence="8">
    <location>
        <begin position="142"/>
        <end position="167"/>
    </location>
</feature>
<dbReference type="PANTHER" id="PTHR34979:SF1">
    <property type="entry name" value="INNER MEMBRANE PROTEIN YGAZ"/>
    <property type="match status" value="1"/>
</dbReference>
<comment type="similarity">
    <text evidence="2">Belongs to the AzlC family.</text>
</comment>
<dbReference type="EMBL" id="JAKIKS010000053">
    <property type="protein sequence ID" value="MCL1125582.1"/>
    <property type="molecule type" value="Genomic_DNA"/>
</dbReference>
<evidence type="ECO:0000256" key="4">
    <source>
        <dbReference type="ARBA" id="ARBA00022475"/>
    </source>
</evidence>